<evidence type="ECO:0000256" key="4">
    <source>
        <dbReference type="ARBA" id="ARBA00022833"/>
    </source>
</evidence>
<comment type="caution">
    <text evidence="7">The sequence shown here is derived from an EMBL/GenBank/DDBJ whole genome shotgun (WGS) entry which is preliminary data.</text>
</comment>
<dbReference type="EMBL" id="LJTC01000006">
    <property type="protein sequence ID" value="KPM83628.1"/>
    <property type="molecule type" value="Genomic_DNA"/>
</dbReference>
<dbReference type="Gene3D" id="3.40.630.10">
    <property type="entry name" value="Zn peptidases"/>
    <property type="match status" value="1"/>
</dbReference>
<dbReference type="GO" id="GO:0008270">
    <property type="term" value="F:zinc ion binding"/>
    <property type="evidence" value="ECO:0007669"/>
    <property type="project" value="InterPro"/>
</dbReference>
<dbReference type="AlphaFoldDB" id="A0A0P7DRC7"/>
<accession>A0A0P7DRC7</accession>
<evidence type="ECO:0000313" key="8">
    <source>
        <dbReference type="Proteomes" id="UP000050378"/>
    </source>
</evidence>
<proteinExistence type="inferred from homology"/>
<dbReference type="GO" id="GO:0004181">
    <property type="term" value="F:metallocarboxypeptidase activity"/>
    <property type="evidence" value="ECO:0007669"/>
    <property type="project" value="InterPro"/>
</dbReference>
<evidence type="ECO:0000256" key="3">
    <source>
        <dbReference type="ARBA" id="ARBA00022801"/>
    </source>
</evidence>
<feature type="domain" description="Peptidase M14" evidence="6">
    <location>
        <begin position="26"/>
        <end position="301"/>
    </location>
</feature>
<evidence type="ECO:0000259" key="6">
    <source>
        <dbReference type="PROSITE" id="PS52035"/>
    </source>
</evidence>
<sequence length="301" mass="33433">MSYPIGTPGRPWNKEDKKAWFELQSVKRSYLDDVVSQLDSLSSDFNIEQYGALSYDSDKYPLYILKSKQWQADKPVVLVTGGVHGYETSGVHGALAFAKRSAKDYFADFNILVAPCISPWGYETINRWNPNATDPNRSFYADSPAEESAAIMQYLADNTIAPYVHIDLHETTDTDNSEFRPALAARDATTHDNWNIPDGFYLVADSERPHDAFQAAIIKSVEKVTHIAPSDENNQLIGVPQTQFGVINYQAKKLGLCMGLTDAEFVTTTEVYPDSPQANDDICIDAQVASISGALNYIVNK</sequence>
<reference evidence="7 8" key="1">
    <citation type="submission" date="2015-09" db="EMBL/GenBank/DDBJ databases">
        <title>Draft Genome Sequence of Pseudoalteromonas lipolytica UCD-48B.</title>
        <authorList>
            <person name="Krusor M."/>
            <person name="Coil D.A."/>
            <person name="Lang J.M."/>
            <person name="Eisen J.A."/>
            <person name="Alexiev A."/>
        </authorList>
    </citation>
    <scope>NUCLEOTIDE SEQUENCE [LARGE SCALE GENOMIC DNA]</scope>
    <source>
        <strain evidence="7 8">UCD-48B</strain>
    </source>
</reference>
<dbReference type="InterPro" id="IPR000834">
    <property type="entry name" value="Peptidase_M14"/>
</dbReference>
<name>A0A0P7DRC7_9GAMM</name>
<dbReference type="PROSITE" id="PS52035">
    <property type="entry name" value="PEPTIDASE_M14"/>
    <property type="match status" value="1"/>
</dbReference>
<dbReference type="SUPFAM" id="SSF53187">
    <property type="entry name" value="Zn-dependent exopeptidases"/>
    <property type="match status" value="1"/>
</dbReference>
<dbReference type="Pfam" id="PF24827">
    <property type="entry name" value="AstE_AspA_cat"/>
    <property type="match status" value="1"/>
</dbReference>
<organism evidence="7 8">
    <name type="scientific">Pseudoalteromonas lipolytica</name>
    <dbReference type="NCBI Taxonomy" id="570156"/>
    <lineage>
        <taxon>Bacteria</taxon>
        <taxon>Pseudomonadati</taxon>
        <taxon>Pseudomonadota</taxon>
        <taxon>Gammaproteobacteria</taxon>
        <taxon>Alteromonadales</taxon>
        <taxon>Pseudoalteromonadaceae</taxon>
        <taxon>Pseudoalteromonas</taxon>
    </lineage>
</organism>
<evidence type="ECO:0000256" key="5">
    <source>
        <dbReference type="PROSITE-ProRule" id="PRU01379"/>
    </source>
</evidence>
<keyword evidence="2" id="KW-0479">Metal-binding</keyword>
<dbReference type="GO" id="GO:0016788">
    <property type="term" value="F:hydrolase activity, acting on ester bonds"/>
    <property type="evidence" value="ECO:0007669"/>
    <property type="project" value="InterPro"/>
</dbReference>
<gene>
    <name evidence="7" type="ORF">AOG27_10090</name>
</gene>
<comment type="caution">
    <text evidence="5">Lacks conserved residue(s) required for the propagation of feature annotation.</text>
</comment>
<dbReference type="OrthoDB" id="5290048at2"/>
<dbReference type="InterPro" id="IPR055438">
    <property type="entry name" value="AstE_AspA_cat"/>
</dbReference>
<dbReference type="CDD" id="cd06231">
    <property type="entry name" value="M14_REP34-like"/>
    <property type="match status" value="1"/>
</dbReference>
<protein>
    <submittedName>
        <fullName evidence="7">Peptidase</fullName>
    </submittedName>
</protein>
<dbReference type="GO" id="GO:0006508">
    <property type="term" value="P:proteolysis"/>
    <property type="evidence" value="ECO:0007669"/>
    <property type="project" value="InterPro"/>
</dbReference>
<dbReference type="PATRIC" id="fig|570156.3.peg.3106"/>
<evidence type="ECO:0000313" key="7">
    <source>
        <dbReference type="EMBL" id="KPM83628.1"/>
    </source>
</evidence>
<dbReference type="STRING" id="570156.AOG27_10090"/>
<keyword evidence="4" id="KW-0862">Zinc</keyword>
<keyword evidence="3" id="KW-0378">Hydrolase</keyword>
<dbReference type="RefSeq" id="WP_054553082.1">
    <property type="nucleotide sequence ID" value="NZ_LJTC01000006.1"/>
</dbReference>
<dbReference type="Proteomes" id="UP000050378">
    <property type="component" value="Unassembled WGS sequence"/>
</dbReference>
<comment type="similarity">
    <text evidence="5">Belongs to the peptidase M14 family.</text>
</comment>
<evidence type="ECO:0000256" key="1">
    <source>
        <dbReference type="ARBA" id="ARBA00001947"/>
    </source>
</evidence>
<comment type="cofactor">
    <cofactor evidence="1">
        <name>Zn(2+)</name>
        <dbReference type="ChEBI" id="CHEBI:29105"/>
    </cofactor>
</comment>
<evidence type="ECO:0000256" key="2">
    <source>
        <dbReference type="ARBA" id="ARBA00022723"/>
    </source>
</evidence>